<keyword evidence="1" id="KW-0732">Signal</keyword>
<protein>
    <submittedName>
        <fullName evidence="3">M64 family metallopeptidase</fullName>
    </submittedName>
</protein>
<dbReference type="InterPro" id="IPR019026">
    <property type="entry name" value="Peptidase_M64_IgA"/>
</dbReference>
<dbReference type="Gene3D" id="3.40.390.10">
    <property type="entry name" value="Collagenase (Catalytic Domain)"/>
    <property type="match status" value="1"/>
</dbReference>
<comment type="caution">
    <text evidence="3">The sequence shown here is derived from an EMBL/GenBank/DDBJ whole genome shotgun (WGS) entry which is preliminary data.</text>
</comment>
<name>A0ABW3JHG7_9FLAO</name>
<dbReference type="InterPro" id="IPR024079">
    <property type="entry name" value="MetalloPept_cat_dom_sf"/>
</dbReference>
<evidence type="ECO:0000313" key="4">
    <source>
        <dbReference type="Proteomes" id="UP001597061"/>
    </source>
</evidence>
<evidence type="ECO:0000256" key="1">
    <source>
        <dbReference type="ARBA" id="ARBA00022729"/>
    </source>
</evidence>
<feature type="domain" description="Secretion system C-terminal sorting" evidence="2">
    <location>
        <begin position="394"/>
        <end position="466"/>
    </location>
</feature>
<dbReference type="EMBL" id="JBHTJI010000001">
    <property type="protein sequence ID" value="MFD0989918.1"/>
    <property type="molecule type" value="Genomic_DNA"/>
</dbReference>
<proteinExistence type="predicted"/>
<evidence type="ECO:0000313" key="3">
    <source>
        <dbReference type="EMBL" id="MFD0989918.1"/>
    </source>
</evidence>
<dbReference type="Pfam" id="PF09471">
    <property type="entry name" value="Peptidase_M64"/>
    <property type="match status" value="1"/>
</dbReference>
<dbReference type="NCBIfam" id="TIGR04183">
    <property type="entry name" value="Por_Secre_tail"/>
    <property type="match status" value="1"/>
</dbReference>
<accession>A0ABW3JHG7</accession>
<dbReference type="InterPro" id="IPR026444">
    <property type="entry name" value="Secre_tail"/>
</dbReference>
<dbReference type="RefSeq" id="WP_379925499.1">
    <property type="nucleotide sequence ID" value="NZ_JBHTJI010000001.1"/>
</dbReference>
<gene>
    <name evidence="3" type="ORF">ACFQ1R_07410</name>
</gene>
<evidence type="ECO:0000259" key="2">
    <source>
        <dbReference type="Pfam" id="PF18962"/>
    </source>
</evidence>
<organism evidence="3 4">
    <name type="scientific">Mariniflexile jejuense</name>
    <dbReference type="NCBI Taxonomy" id="1173582"/>
    <lineage>
        <taxon>Bacteria</taxon>
        <taxon>Pseudomonadati</taxon>
        <taxon>Bacteroidota</taxon>
        <taxon>Flavobacteriia</taxon>
        <taxon>Flavobacteriales</taxon>
        <taxon>Flavobacteriaceae</taxon>
        <taxon>Mariniflexile</taxon>
    </lineage>
</organism>
<sequence>MKQFLVIITFISFYSVSAQIFDTETIKTAGDNDKRINLVILSEGYQTSELAKFKTDATNFTNELFNQSPFKEYANYFNVHIIKVPSNESGADHPGTATDVTEPASPLRFVDTYFNATFDSFGYHRLLFYEIDGNYANNTQAKIHAVLAANFPTYDQALILVNSTVYGGSGGEFPMASLATNANEIAIHELGHSFFNLKDEYYAAGYEGEAINMTQQNNPSLVKWKNWININNIGVFPYGSSGIAATWYRPHENCKMRYLSVPFCAVCKEGIVEKIHSLQSPINSYSPVSNAITSPSFPLDFQLNLIKPTPNTLKSKWVLNNVDFASDVDGISILETDLNIGMNTLSVSVIDETTLLKVNNHDTFHVYTVTWTIDNSSLGIKNITSEIANYNISMFPNPTNTYVNFKFESETDTKMKVDIISLDGKKIKSISITNYQTNQIDISNLSTGIYLTNFFSGNILIASKKLVKN</sequence>
<dbReference type="Proteomes" id="UP001597061">
    <property type="component" value="Unassembled WGS sequence"/>
</dbReference>
<keyword evidence="4" id="KW-1185">Reference proteome</keyword>
<reference evidence="4" key="1">
    <citation type="journal article" date="2019" name="Int. J. Syst. Evol. Microbiol.">
        <title>The Global Catalogue of Microorganisms (GCM) 10K type strain sequencing project: providing services to taxonomists for standard genome sequencing and annotation.</title>
        <authorList>
            <consortium name="The Broad Institute Genomics Platform"/>
            <consortium name="The Broad Institute Genome Sequencing Center for Infectious Disease"/>
            <person name="Wu L."/>
            <person name="Ma J."/>
        </authorList>
    </citation>
    <scope>NUCLEOTIDE SEQUENCE [LARGE SCALE GENOMIC DNA]</scope>
    <source>
        <strain evidence="4">CCUG 62414</strain>
    </source>
</reference>
<dbReference type="Pfam" id="PF18962">
    <property type="entry name" value="Por_Secre_tail"/>
    <property type="match status" value="1"/>
</dbReference>